<dbReference type="InterPro" id="IPR005174">
    <property type="entry name" value="KIB1-4_b-propeller"/>
</dbReference>
<keyword evidence="4" id="KW-1185">Reference proteome</keyword>
<dbReference type="Proteomes" id="UP000237347">
    <property type="component" value="Unassembled WGS sequence"/>
</dbReference>
<gene>
    <name evidence="3" type="ORF">CFP56_023414</name>
</gene>
<dbReference type="PANTHER" id="PTHR44259:SF107">
    <property type="entry name" value="F-BOX PROTEIN SKIP23-LIKE"/>
    <property type="match status" value="1"/>
</dbReference>
<evidence type="ECO:0000313" key="3">
    <source>
        <dbReference type="EMBL" id="KAK7835578.1"/>
    </source>
</evidence>
<feature type="region of interest" description="Disordered" evidence="1">
    <location>
        <begin position="223"/>
        <end position="256"/>
    </location>
</feature>
<feature type="compositionally biased region" description="Acidic residues" evidence="1">
    <location>
        <begin position="231"/>
        <end position="250"/>
    </location>
</feature>
<dbReference type="AlphaFoldDB" id="A0AAW0K8M5"/>
<dbReference type="PANTHER" id="PTHR44259">
    <property type="entry name" value="OS07G0183000 PROTEIN-RELATED"/>
    <property type="match status" value="1"/>
</dbReference>
<dbReference type="EMBL" id="PKMF04000369">
    <property type="protein sequence ID" value="KAK7835578.1"/>
    <property type="molecule type" value="Genomic_DNA"/>
</dbReference>
<evidence type="ECO:0000256" key="1">
    <source>
        <dbReference type="SAM" id="MobiDB-lite"/>
    </source>
</evidence>
<proteinExistence type="predicted"/>
<comment type="caution">
    <text evidence="3">The sequence shown here is derived from an EMBL/GenBank/DDBJ whole genome shotgun (WGS) entry which is preliminary data.</text>
</comment>
<dbReference type="InterPro" id="IPR050942">
    <property type="entry name" value="F-box_BR-signaling"/>
</dbReference>
<dbReference type="Pfam" id="PF03478">
    <property type="entry name" value="Beta-prop_KIB1-4"/>
    <property type="match status" value="1"/>
</dbReference>
<protein>
    <recommendedName>
        <fullName evidence="2">KIB1-4 beta-propeller domain-containing protein</fullName>
    </recommendedName>
</protein>
<evidence type="ECO:0000259" key="2">
    <source>
        <dbReference type="Pfam" id="PF03478"/>
    </source>
</evidence>
<organism evidence="3 4">
    <name type="scientific">Quercus suber</name>
    <name type="common">Cork oak</name>
    <dbReference type="NCBI Taxonomy" id="58331"/>
    <lineage>
        <taxon>Eukaryota</taxon>
        <taxon>Viridiplantae</taxon>
        <taxon>Streptophyta</taxon>
        <taxon>Embryophyta</taxon>
        <taxon>Tracheophyta</taxon>
        <taxon>Spermatophyta</taxon>
        <taxon>Magnoliopsida</taxon>
        <taxon>eudicotyledons</taxon>
        <taxon>Gunneridae</taxon>
        <taxon>Pentapetalae</taxon>
        <taxon>rosids</taxon>
        <taxon>fabids</taxon>
        <taxon>Fagales</taxon>
        <taxon>Fagaceae</taxon>
        <taxon>Quercus</taxon>
    </lineage>
</organism>
<evidence type="ECO:0000313" key="4">
    <source>
        <dbReference type="Proteomes" id="UP000237347"/>
    </source>
</evidence>
<reference evidence="3 4" key="1">
    <citation type="journal article" date="2018" name="Sci. Data">
        <title>The draft genome sequence of cork oak.</title>
        <authorList>
            <person name="Ramos A.M."/>
            <person name="Usie A."/>
            <person name="Barbosa P."/>
            <person name="Barros P.M."/>
            <person name="Capote T."/>
            <person name="Chaves I."/>
            <person name="Simoes F."/>
            <person name="Abreu I."/>
            <person name="Carrasquinho I."/>
            <person name="Faro C."/>
            <person name="Guimaraes J.B."/>
            <person name="Mendonca D."/>
            <person name="Nobrega F."/>
            <person name="Rodrigues L."/>
            <person name="Saibo N.J.M."/>
            <person name="Varela M.C."/>
            <person name="Egas C."/>
            <person name="Matos J."/>
            <person name="Miguel C.M."/>
            <person name="Oliveira M.M."/>
            <person name="Ricardo C.P."/>
            <person name="Goncalves S."/>
        </authorList>
    </citation>
    <scope>NUCLEOTIDE SEQUENCE [LARGE SCALE GENOMIC DNA]</scope>
    <source>
        <strain evidence="4">cv. HL8</strain>
    </source>
</reference>
<feature type="domain" description="KIB1-4 beta-propeller" evidence="2">
    <location>
        <begin position="89"/>
        <end position="236"/>
    </location>
</feature>
<accession>A0AAW0K8M5</accession>
<name>A0AAW0K8M5_QUESU</name>
<sequence length="276" mass="31844">MTIPHGAVGVGPNLAQVQLNEICFETVVFQDSQHIEMSKWADIPCDVFFRIVNRQFYDDIIISGAVCKSWHSLLNSPEKFPLPPSCPWLMLAEQNEQSDNSNNKQNETHSFFKLRDTKVYDLKLPQYDFELTPKELCGMFLKKAVLSKSPRNYGCNCNCDCILMIIYGEHQQLAFTRPGYKAWMDIESSQRRFADIASYKGDLLLIRRFRGGHFYSKVNESSEFDYSGNESSDEDSEVDVEDEDPMDESDDKGFNENENLYVTIGFKVKRLKRCTQ</sequence>